<dbReference type="OrthoDB" id="9798761at2"/>
<evidence type="ECO:0000313" key="2">
    <source>
        <dbReference type="Proteomes" id="UP000239209"/>
    </source>
</evidence>
<gene>
    <name evidence="1" type="ORF">CLV70_12211</name>
</gene>
<dbReference type="Proteomes" id="UP000239209">
    <property type="component" value="Unassembled WGS sequence"/>
</dbReference>
<comment type="caution">
    <text evidence="1">The sequence shown here is derived from an EMBL/GenBank/DDBJ whole genome shotgun (WGS) entry which is preliminary data.</text>
</comment>
<keyword evidence="2" id="KW-1185">Reference proteome</keyword>
<accession>A0A2T0RI25</accession>
<dbReference type="EMBL" id="PVZG01000022">
    <property type="protein sequence ID" value="PRY20772.1"/>
    <property type="molecule type" value="Genomic_DNA"/>
</dbReference>
<name>A0A2T0RI25_9ACTN</name>
<reference evidence="1 2" key="1">
    <citation type="submission" date="2018-03" db="EMBL/GenBank/DDBJ databases">
        <title>Genomic Encyclopedia of Archaeal and Bacterial Type Strains, Phase II (KMG-II): from individual species to whole genera.</title>
        <authorList>
            <person name="Goeker M."/>
        </authorList>
    </citation>
    <scope>NUCLEOTIDE SEQUENCE [LARGE SCALE GENOMIC DNA]</scope>
    <source>
        <strain evidence="1 2">DSM 45348</strain>
    </source>
</reference>
<proteinExistence type="predicted"/>
<dbReference type="AlphaFoldDB" id="A0A2T0RI25"/>
<sequence length="246" mass="27274">MTADRPWLYLEKVEPQAVEEARTRLAEFLEDVGGEEAVLSREVRVVLVAAGFDREITTTVLWLNDVYGLDVRCVRLTPYKVDNRLLLDVQQVIPLPEASQLTVQLRRRQTRARAAGSDTRDWTPYEIITPAGRTEPLRKRRAVLAMVTALHRAGVSATALAGAIPRSRFLPVDGTLTGEALAAAFASAYPGSQKRLGRWFTEAPLHDDGRTWVLSKMWGTNTEPVLDRLVALAPTEGYDYEASSGS</sequence>
<evidence type="ECO:0000313" key="1">
    <source>
        <dbReference type="EMBL" id="PRY20772.1"/>
    </source>
</evidence>
<protein>
    <submittedName>
        <fullName evidence="1">Uncharacterized protein</fullName>
    </submittedName>
</protein>
<organism evidence="1 2">
    <name type="scientific">Pseudosporangium ferrugineum</name>
    <dbReference type="NCBI Taxonomy" id="439699"/>
    <lineage>
        <taxon>Bacteria</taxon>
        <taxon>Bacillati</taxon>
        <taxon>Actinomycetota</taxon>
        <taxon>Actinomycetes</taxon>
        <taxon>Micromonosporales</taxon>
        <taxon>Micromonosporaceae</taxon>
        <taxon>Pseudosporangium</taxon>
    </lineage>
</organism>
<dbReference type="RefSeq" id="WP_146164238.1">
    <property type="nucleotide sequence ID" value="NZ_PVZG01000022.1"/>
</dbReference>